<reference evidence="1" key="3">
    <citation type="submission" date="2025-09" db="UniProtKB">
        <authorList>
            <consortium name="Ensembl"/>
        </authorList>
    </citation>
    <scope>IDENTIFICATION</scope>
</reference>
<proteinExistence type="predicted"/>
<dbReference type="EMBL" id="ABDC03026321">
    <property type="status" value="NOT_ANNOTATED_CDS"/>
    <property type="molecule type" value="Genomic_DNA"/>
</dbReference>
<sequence length="47" mass="5452">MAAAELMGPAQVPMISEVIMDPIQVVMEWSMRRYLLSRAFLEKDCHR</sequence>
<evidence type="ECO:0000313" key="2">
    <source>
        <dbReference type="Proteomes" id="UP000694394"/>
    </source>
</evidence>
<dbReference type="AlphaFoldDB" id="A0A8C5VT12"/>
<evidence type="ECO:0000313" key="1">
    <source>
        <dbReference type="Ensembl" id="ENSMICP00000026566.1"/>
    </source>
</evidence>
<accession>A0A8C5VT12</accession>
<name>A0A8C5VT12_MICMU</name>
<gene>
    <name evidence="1" type="primary">ZNF772</name>
</gene>
<reference evidence="1" key="2">
    <citation type="submission" date="2025-08" db="UniProtKB">
        <authorList>
            <consortium name="Ensembl"/>
        </authorList>
    </citation>
    <scope>IDENTIFICATION</scope>
</reference>
<dbReference type="GeneTree" id="ENSGT00940000163659"/>
<keyword evidence="2" id="KW-1185">Reference proteome</keyword>
<organism evidence="1 2">
    <name type="scientific">Microcebus murinus</name>
    <name type="common">Gray mouse lemur</name>
    <name type="synonym">Lemur murinus</name>
    <dbReference type="NCBI Taxonomy" id="30608"/>
    <lineage>
        <taxon>Eukaryota</taxon>
        <taxon>Metazoa</taxon>
        <taxon>Chordata</taxon>
        <taxon>Craniata</taxon>
        <taxon>Vertebrata</taxon>
        <taxon>Euteleostomi</taxon>
        <taxon>Mammalia</taxon>
        <taxon>Eutheria</taxon>
        <taxon>Euarchontoglires</taxon>
        <taxon>Primates</taxon>
        <taxon>Strepsirrhini</taxon>
        <taxon>Lemuriformes</taxon>
        <taxon>Cheirogaleidae</taxon>
        <taxon>Microcebus</taxon>
    </lineage>
</organism>
<dbReference type="Ensembl" id="ENSMICT00000047299.2">
    <property type="protein sequence ID" value="ENSMICP00000026566.1"/>
    <property type="gene ID" value="ENSMICG00000038198.2"/>
</dbReference>
<dbReference type="Proteomes" id="UP000694394">
    <property type="component" value="Chromosome 22"/>
</dbReference>
<reference evidence="1" key="1">
    <citation type="submission" date="2016-12" db="EMBL/GenBank/DDBJ databases">
        <title>Mouse lemur reference genome and diversity panel.</title>
        <authorList>
            <person name="Harris R."/>
            <person name="Larsen P."/>
            <person name="Liu Y."/>
            <person name="Hughes D.S."/>
            <person name="Murali S."/>
            <person name="Raveendran M."/>
            <person name="Korchina V."/>
            <person name="Wang M."/>
            <person name="Jhangiani S."/>
            <person name="Bandaranaike D."/>
            <person name="Bellair M."/>
            <person name="Blankenburg K."/>
            <person name="Chao H."/>
            <person name="Dahdouli M."/>
            <person name="Dinh H."/>
            <person name="Doddapaneni H."/>
            <person name="English A."/>
            <person name="Firestine M."/>
            <person name="Gnanaolivu R."/>
            <person name="Gross S."/>
            <person name="Hernandez B."/>
            <person name="Javaid M."/>
            <person name="Jayaseelan J."/>
            <person name="Jones J."/>
            <person name="Khan Z."/>
            <person name="Kovar C."/>
            <person name="Kurapati P."/>
            <person name="Le B."/>
            <person name="Lee S."/>
            <person name="Li M."/>
            <person name="Mathew T."/>
            <person name="Narasimhan A."/>
            <person name="Ngo D."/>
            <person name="Nguyen L."/>
            <person name="Okwuonu G."/>
            <person name="Ongeri F."/>
            <person name="Osuji N."/>
            <person name="Pu L.-L."/>
            <person name="Puazo M."/>
            <person name="Quiroz J."/>
            <person name="Raj R."/>
            <person name="Rajbhandari K."/>
            <person name="Reid J.G."/>
            <person name="Santibanez J."/>
            <person name="Sexton D."/>
            <person name="Skinner E."/>
            <person name="Vee V."/>
            <person name="Weissenberger G."/>
            <person name="Wu Y."/>
            <person name="Xin Y."/>
            <person name="Han Y."/>
            <person name="Campbell C."/>
            <person name="Brown A."/>
            <person name="Sullivan B."/>
            <person name="Shelton J."/>
            <person name="Brown S."/>
            <person name="Dudchenko O."/>
            <person name="Machol I."/>
            <person name="Durand N."/>
            <person name="Shamim M."/>
            <person name="Lieberman A."/>
            <person name="Muzny D.M."/>
            <person name="Richards S."/>
            <person name="Yoder A."/>
            <person name="Worley K.C."/>
            <person name="Rogers J."/>
            <person name="Gibbs R.A."/>
        </authorList>
    </citation>
    <scope>NUCLEOTIDE SEQUENCE [LARGE SCALE GENOMIC DNA]</scope>
</reference>
<protein>
    <submittedName>
        <fullName evidence="1">Zinc finger protein 772</fullName>
    </submittedName>
</protein>